<reference evidence="2" key="1">
    <citation type="submission" date="2017-12" db="EMBL/GenBank/DDBJ databases">
        <title>Gene loss provides genomic basis for host adaptation in cereal stripe rust fungi.</title>
        <authorList>
            <person name="Xia C."/>
        </authorList>
    </citation>
    <scope>NUCLEOTIDE SEQUENCE [LARGE SCALE GENOMIC DNA]</scope>
    <source>
        <strain evidence="2">93-210</strain>
    </source>
</reference>
<organism evidence="2 3">
    <name type="scientific">Puccinia striiformis</name>
    <dbReference type="NCBI Taxonomy" id="27350"/>
    <lineage>
        <taxon>Eukaryota</taxon>
        <taxon>Fungi</taxon>
        <taxon>Dikarya</taxon>
        <taxon>Basidiomycota</taxon>
        <taxon>Pucciniomycotina</taxon>
        <taxon>Pucciniomycetes</taxon>
        <taxon>Pucciniales</taxon>
        <taxon>Pucciniaceae</taxon>
        <taxon>Puccinia</taxon>
    </lineage>
</organism>
<dbReference type="EMBL" id="PKSL01000006">
    <property type="protein sequence ID" value="POW16675.1"/>
    <property type="molecule type" value="Genomic_DNA"/>
</dbReference>
<name>A0A2S4W4H0_9BASI</name>
<dbReference type="VEuPathDB" id="FungiDB:PSHT_13526"/>
<keyword evidence="3" id="KW-1185">Reference proteome</keyword>
<feature type="domain" description="Retroviral polymerase SH3-like" evidence="1">
    <location>
        <begin position="19"/>
        <end position="76"/>
    </location>
</feature>
<dbReference type="InterPro" id="IPR057670">
    <property type="entry name" value="SH3_retrovirus"/>
</dbReference>
<dbReference type="Pfam" id="PF25597">
    <property type="entry name" value="SH3_retrovirus"/>
    <property type="match status" value="1"/>
</dbReference>
<dbReference type="VEuPathDB" id="FungiDB:PSTT_01128"/>
<protein>
    <recommendedName>
        <fullName evidence="1">Retroviral polymerase SH3-like domain-containing protein</fullName>
    </recommendedName>
</protein>
<evidence type="ECO:0000313" key="3">
    <source>
        <dbReference type="Proteomes" id="UP000239156"/>
    </source>
</evidence>
<dbReference type="VEuPathDB" id="FungiDB:PSHT_00451"/>
<evidence type="ECO:0000313" key="2">
    <source>
        <dbReference type="EMBL" id="POW16675.1"/>
    </source>
</evidence>
<proteinExistence type="predicted"/>
<accession>A0A2S4W4H0</accession>
<dbReference type="AlphaFoldDB" id="A0A2S4W4H0"/>
<evidence type="ECO:0000259" key="1">
    <source>
        <dbReference type="Pfam" id="PF25597"/>
    </source>
</evidence>
<sequence>MLFCHSHRHSAPHRVFGAKAYVNIPKDRRIGKFGDTSKEGILVGYRQGIPNWRILVSKNRVEYSHDAVFDETSFPGIPAVNFAGDSLPEEFEENDNDLSRPSIPSLTSELSNLINKEHDQPPEPPSTMVPDNSKQLLHQETNLDPSNILPSKRRAHLANKQLTTEPWYESFASSFSSSFCFSAVSTMSSYIPPHTYKQVMASPNHDEWSKAVNLELQAMERMGVWEEASEVLAGVPVLHTVWVFKKKFDANGNLVKYKARFLSEGGRRF</sequence>
<dbReference type="Proteomes" id="UP000239156">
    <property type="component" value="Unassembled WGS sequence"/>
</dbReference>
<comment type="caution">
    <text evidence="2">The sequence shown here is derived from an EMBL/GenBank/DDBJ whole genome shotgun (WGS) entry which is preliminary data.</text>
</comment>
<gene>
    <name evidence="2" type="ORF">PSTT_01128</name>
</gene>